<dbReference type="Gene3D" id="3.40.50.150">
    <property type="entry name" value="Vaccinia Virus protein VP39"/>
    <property type="match status" value="1"/>
</dbReference>
<gene>
    <name evidence="3" type="ordered locus">Mlab_0437</name>
</gene>
<dbReference type="AlphaFoldDB" id="A2SQK7"/>
<sequence>MCKAINVPYSMRNGIETAVGRYIAANYRSAVEVGFGGKTTAAEIVQNAGIPVLCTDVHAYAEGPVPSVVDDCVEPTISLYQAAGVIYAIRPGTEIVPALIELATRINADLIVYHLGFELYENGGERIVTDGVMLHRYVKAHQE</sequence>
<organism evidence="3 4">
    <name type="scientific">Methanocorpusculum labreanum (strain ATCC 43576 / DSM 4855 / Z)</name>
    <dbReference type="NCBI Taxonomy" id="410358"/>
    <lineage>
        <taxon>Archaea</taxon>
        <taxon>Methanobacteriati</taxon>
        <taxon>Methanobacteriota</taxon>
        <taxon>Stenosarchaea group</taxon>
        <taxon>Methanomicrobia</taxon>
        <taxon>Methanomicrobiales</taxon>
        <taxon>Methanocorpusculaceae</taxon>
        <taxon>Methanocorpusculum</taxon>
    </lineage>
</organism>
<dbReference type="Pfam" id="PF03686">
    <property type="entry name" value="UPF0146"/>
    <property type="match status" value="1"/>
</dbReference>
<evidence type="ECO:0000313" key="4">
    <source>
        <dbReference type="Proteomes" id="UP000000365"/>
    </source>
</evidence>
<dbReference type="HOGENOM" id="CLU_148458_0_0_2"/>
<name>A2SQK7_METLZ</name>
<evidence type="ECO:0000313" key="3">
    <source>
        <dbReference type="EMBL" id="ABN06613.1"/>
    </source>
</evidence>
<dbReference type="InterPro" id="IPR029063">
    <property type="entry name" value="SAM-dependent_MTases_sf"/>
</dbReference>
<dbReference type="KEGG" id="mla:Mlab_0437"/>
<protein>
    <recommendedName>
        <fullName evidence="2">UPF0146 protein Mlab_0437</fullName>
    </recommendedName>
</protein>
<dbReference type="EMBL" id="CP000559">
    <property type="protein sequence ID" value="ABN06613.1"/>
    <property type="molecule type" value="Genomic_DNA"/>
</dbReference>
<dbReference type="InterPro" id="IPR005353">
    <property type="entry name" value="UPF0146"/>
</dbReference>
<dbReference type="Proteomes" id="UP000000365">
    <property type="component" value="Chromosome"/>
</dbReference>
<proteinExistence type="inferred from homology"/>
<keyword evidence="4" id="KW-1185">Reference proteome</keyword>
<dbReference type="STRING" id="410358.Mlab_0437"/>
<dbReference type="HAMAP" id="MF_00341">
    <property type="entry name" value="UPF0146"/>
    <property type="match status" value="1"/>
</dbReference>
<accession>A2SQK7</accession>
<dbReference type="eggNOG" id="arCOG04385">
    <property type="taxonomic scope" value="Archaea"/>
</dbReference>
<evidence type="ECO:0000256" key="2">
    <source>
        <dbReference type="HAMAP-Rule" id="MF_00341"/>
    </source>
</evidence>
<evidence type="ECO:0000256" key="1">
    <source>
        <dbReference type="ARBA" id="ARBA00006969"/>
    </source>
</evidence>
<reference evidence="3 4" key="1">
    <citation type="journal article" date="2009" name="Stand. Genomic Sci.">
        <title>Complete genome sequence of Methanocorpusculum labreanum type strain Z.</title>
        <authorList>
            <person name="Anderson I.J."/>
            <person name="Sieprawska-Lupa M."/>
            <person name="Goltsman E."/>
            <person name="Lapidus A."/>
            <person name="Copeland A."/>
            <person name="Glavina Del Rio T."/>
            <person name="Tice H."/>
            <person name="Dalin E."/>
            <person name="Barry K."/>
            <person name="Pitluck S."/>
            <person name="Hauser L."/>
            <person name="Land M."/>
            <person name="Lucas S."/>
            <person name="Richardson P."/>
            <person name="Whitman W.B."/>
            <person name="Kyrpides N.C."/>
        </authorList>
    </citation>
    <scope>NUCLEOTIDE SEQUENCE [LARGE SCALE GENOMIC DNA]</scope>
    <source>
        <strain evidence="4">ATCC 43576 / DSM 4855 / Z</strain>
    </source>
</reference>
<comment type="similarity">
    <text evidence="1 2">Belongs to the UPF0146 family.</text>
</comment>